<name>A0A7G9S923_9SPHN</name>
<dbReference type="Proteomes" id="UP000515955">
    <property type="component" value="Chromosome"/>
</dbReference>
<protein>
    <submittedName>
        <fullName evidence="1">Uncharacterized protein</fullName>
    </submittedName>
</protein>
<dbReference type="EMBL" id="CP060717">
    <property type="protein sequence ID" value="QNN64348.1"/>
    <property type="molecule type" value="Genomic_DNA"/>
</dbReference>
<sequence length="211" mass="23704">MAEEDIFEQVPIDLTMTLAEFDERLARGLGDTNQLYESLLSTGAARNHAIIDTGEETLFWLMVALNRLPLTSQQLHFARHCLLAVQSALSGGRRSPLTFEGVKSRSGVKLNEWERIGRFLVAKAVALLRPHFDMDTKAASKRVAQLFNESPERAQRPKVTWQQVRKWFDDCDAEAEDSIDLREATIAGRSMTEAECQVEIRKMAAGSAQLI</sequence>
<evidence type="ECO:0000313" key="1">
    <source>
        <dbReference type="EMBL" id="QNN64348.1"/>
    </source>
</evidence>
<dbReference type="AlphaFoldDB" id="A0A7G9S923"/>
<dbReference type="RefSeq" id="WP_187541348.1">
    <property type="nucleotide sequence ID" value="NZ_CP060717.1"/>
</dbReference>
<organism evidence="1 2">
    <name type="scientific">Sphingomonas rhizophila</name>
    <dbReference type="NCBI Taxonomy" id="2071607"/>
    <lineage>
        <taxon>Bacteria</taxon>
        <taxon>Pseudomonadati</taxon>
        <taxon>Pseudomonadota</taxon>
        <taxon>Alphaproteobacteria</taxon>
        <taxon>Sphingomonadales</taxon>
        <taxon>Sphingomonadaceae</taxon>
        <taxon>Sphingomonas</taxon>
    </lineage>
</organism>
<evidence type="ECO:0000313" key="2">
    <source>
        <dbReference type="Proteomes" id="UP000515955"/>
    </source>
</evidence>
<proteinExistence type="predicted"/>
<dbReference type="KEGG" id="srhi:H9L12_08380"/>
<accession>A0A7G9S923</accession>
<reference evidence="1 2" key="1">
    <citation type="submission" date="2020-08" db="EMBL/GenBank/DDBJ databases">
        <title>Genome sequence of Sphingomonas rhizophila KACC 19189T.</title>
        <authorList>
            <person name="Hyun D.-W."/>
            <person name="Bae J.-W."/>
        </authorList>
    </citation>
    <scope>NUCLEOTIDE SEQUENCE [LARGE SCALE GENOMIC DNA]</scope>
    <source>
        <strain evidence="1 2">KACC 19189</strain>
    </source>
</reference>
<keyword evidence="2" id="KW-1185">Reference proteome</keyword>
<gene>
    <name evidence="1" type="ORF">H9L12_08380</name>
</gene>